<dbReference type="InterPro" id="IPR045864">
    <property type="entry name" value="aa-tRNA-synth_II/BPL/LPL"/>
</dbReference>
<dbReference type="InterPro" id="IPR005147">
    <property type="entry name" value="tRNA_synthase_B5-dom"/>
</dbReference>
<keyword evidence="9" id="KW-0030">Aminoacyl-tRNA synthetase</keyword>
<protein>
    <recommendedName>
        <fullName evidence="2">phenylalanine--tRNA ligase</fullName>
        <ecNumber evidence="2">6.1.1.20</ecNumber>
    </recommendedName>
</protein>
<dbReference type="InterPro" id="IPR020825">
    <property type="entry name" value="Phe-tRNA_synthase-like_B3/B4"/>
</dbReference>
<dbReference type="EMBL" id="MNUI01000016">
    <property type="protein sequence ID" value="OIN89753.1"/>
    <property type="molecule type" value="Genomic_DNA"/>
</dbReference>
<proteinExistence type="predicted"/>
<feature type="domain" description="B5" evidence="11">
    <location>
        <begin position="293"/>
        <end position="361"/>
    </location>
</feature>
<keyword evidence="5" id="KW-0547">Nucleotide-binding</keyword>
<keyword evidence="8" id="KW-0648">Protein biosynthesis</keyword>
<dbReference type="Pfam" id="PF03483">
    <property type="entry name" value="B3_4"/>
    <property type="match status" value="1"/>
</dbReference>
<dbReference type="PANTHER" id="PTHR10947:SF0">
    <property type="entry name" value="PHENYLALANINE--TRNA LIGASE BETA SUBUNIT"/>
    <property type="match status" value="1"/>
</dbReference>
<reference evidence="12 13" key="1">
    <citation type="journal article" date="2016" name="Environ. Microbiol.">
        <title>Genomic resolution of a cold subsurface aquifer community provides metabolic insights for novel microbes adapted to high CO concentrations.</title>
        <authorList>
            <person name="Probst A.J."/>
            <person name="Castelle C.J."/>
            <person name="Singh A."/>
            <person name="Brown C.T."/>
            <person name="Anantharaman K."/>
            <person name="Sharon I."/>
            <person name="Hug L.A."/>
            <person name="Burstein D."/>
            <person name="Emerson J.B."/>
            <person name="Thomas B.C."/>
            <person name="Banfield J.F."/>
        </authorList>
    </citation>
    <scope>NUCLEOTIDE SEQUENCE [LARGE SCALE GENOMIC DNA]</scope>
    <source>
        <strain evidence="12">CG1_02_47_37</strain>
    </source>
</reference>
<dbReference type="SMART" id="SM00874">
    <property type="entry name" value="B5"/>
    <property type="match status" value="1"/>
</dbReference>
<dbReference type="InterPro" id="IPR005121">
    <property type="entry name" value="Fdx_antiC-bd"/>
</dbReference>
<dbReference type="Gene3D" id="3.30.70.380">
    <property type="entry name" value="Ferrodoxin-fold anticodon-binding domain"/>
    <property type="match status" value="1"/>
</dbReference>
<keyword evidence="3" id="KW-0436">Ligase</keyword>
<dbReference type="EC" id="6.1.1.20" evidence="2"/>
<dbReference type="GO" id="GO:0009328">
    <property type="term" value="C:phenylalanine-tRNA ligase complex"/>
    <property type="evidence" value="ECO:0007669"/>
    <property type="project" value="TreeGrafter"/>
</dbReference>
<dbReference type="SMART" id="SM00896">
    <property type="entry name" value="FDX-ACB"/>
    <property type="match status" value="1"/>
</dbReference>
<dbReference type="InterPro" id="IPR009061">
    <property type="entry name" value="DNA-bd_dom_put_sf"/>
</dbReference>
<keyword evidence="6" id="KW-0067">ATP-binding</keyword>
<comment type="caution">
    <text evidence="12">The sequence shown here is derived from an EMBL/GenBank/DDBJ whole genome shotgun (WGS) entry which is preliminary data.</text>
</comment>
<evidence type="ECO:0000256" key="1">
    <source>
        <dbReference type="ARBA" id="ARBA00001946"/>
    </source>
</evidence>
<evidence type="ECO:0000259" key="10">
    <source>
        <dbReference type="PROSITE" id="PS51447"/>
    </source>
</evidence>
<dbReference type="Gene3D" id="3.30.56.10">
    <property type="match status" value="2"/>
</dbReference>
<name>A0A1J4RQU5_9BACT</name>
<evidence type="ECO:0000256" key="2">
    <source>
        <dbReference type="ARBA" id="ARBA00012814"/>
    </source>
</evidence>
<evidence type="ECO:0000256" key="4">
    <source>
        <dbReference type="ARBA" id="ARBA00022723"/>
    </source>
</evidence>
<dbReference type="InterPro" id="IPR045060">
    <property type="entry name" value="Phe-tRNA-ligase_IIc_bsu"/>
</dbReference>
<sequence length="600" mass="67381">MNISIPHSWLKEFLTTDASPQKIAECLSFCGPSVEKLTKASDDWIYEIEVTTNRIDLMSVLGLAREAAAILPQFGYKAKLKTSSTLLEVDQNRSFPLKVKVDHQLCPRFTAVVISNVTIKLSPLKIKDRLEKSGIRAINNVVDISNYLMRAYGQPVHTFDFDKIKSAIILRLSRKGESLTTLDSKTFTLPGGDIVIEDAGKRLIDLCGIMGGLNSAVDNQTKNVLLFVQTYSPTHIRRTSMILGQRSEAAQIFEKQPDPEQVMPVLLAGIQLFKEWAGGAQSSKIINLYPHPYKPKTVSAPLQLIKERLGVEISQPEVDKILKSLGFINGQVPSWRAKDINIPEDIVEEVARIYGYHKLPSQLMATPIPTNYPETDFYLEQQIKQWLAGWGLTEIYTNSLVSENIPGQLKIKNALSADWQYLRNSLAPSHTQNFPAFEIANIYLPRAGKLPEERLQLIISGFKDFAKLKGIVDALFAKFHLPVEAKLTTTNAVIDLEPIMKKAKIYPQYQPLSVFPPIIEDLTFTIPLKTFIGPVIGAIKQIDKIITKVELTKTYEQNFTFTITYQSQTKQLSALIIAPTRKKIVQKLKTKFKTDLVGEI</sequence>
<dbReference type="AlphaFoldDB" id="A0A1J4RQU5"/>
<dbReference type="SMART" id="SM00873">
    <property type="entry name" value="B3_4"/>
    <property type="match status" value="1"/>
</dbReference>
<organism evidence="12 13">
    <name type="scientific">Candidatus Beckwithbacteria bacterium CG1_02_47_37</name>
    <dbReference type="NCBI Taxonomy" id="1805034"/>
    <lineage>
        <taxon>Bacteria</taxon>
        <taxon>Candidatus Beckwithiibacteriota</taxon>
    </lineage>
</organism>
<dbReference type="Pfam" id="PF03484">
    <property type="entry name" value="B5"/>
    <property type="match status" value="1"/>
</dbReference>
<dbReference type="GO" id="GO:0003723">
    <property type="term" value="F:RNA binding"/>
    <property type="evidence" value="ECO:0007669"/>
    <property type="project" value="InterPro"/>
</dbReference>
<dbReference type="STRING" id="1805034.AUJ59_00755"/>
<dbReference type="GO" id="GO:0004826">
    <property type="term" value="F:phenylalanine-tRNA ligase activity"/>
    <property type="evidence" value="ECO:0007669"/>
    <property type="project" value="UniProtKB-EC"/>
</dbReference>
<evidence type="ECO:0000256" key="3">
    <source>
        <dbReference type="ARBA" id="ARBA00022598"/>
    </source>
</evidence>
<dbReference type="GO" id="GO:0005524">
    <property type="term" value="F:ATP binding"/>
    <property type="evidence" value="ECO:0007669"/>
    <property type="project" value="UniProtKB-KW"/>
</dbReference>
<dbReference type="GO" id="GO:0006432">
    <property type="term" value="P:phenylalanyl-tRNA aminoacylation"/>
    <property type="evidence" value="ECO:0007669"/>
    <property type="project" value="InterPro"/>
</dbReference>
<dbReference type="SUPFAM" id="SSF46955">
    <property type="entry name" value="Putative DNA-binding domain"/>
    <property type="match status" value="2"/>
</dbReference>
<comment type="cofactor">
    <cofactor evidence="1">
        <name>Mg(2+)</name>
        <dbReference type="ChEBI" id="CHEBI:18420"/>
    </cofactor>
</comment>
<evidence type="ECO:0000256" key="9">
    <source>
        <dbReference type="ARBA" id="ARBA00023146"/>
    </source>
</evidence>
<dbReference type="PANTHER" id="PTHR10947">
    <property type="entry name" value="PHENYLALANYL-TRNA SYNTHETASE BETA CHAIN AND LEUCINE-RICH REPEAT-CONTAINING PROTEIN 47"/>
    <property type="match status" value="1"/>
</dbReference>
<keyword evidence="4" id="KW-0479">Metal-binding</keyword>
<evidence type="ECO:0000313" key="13">
    <source>
        <dbReference type="Proteomes" id="UP000183144"/>
    </source>
</evidence>
<dbReference type="SUPFAM" id="SSF55681">
    <property type="entry name" value="Class II aaRS and biotin synthetases"/>
    <property type="match status" value="1"/>
</dbReference>
<evidence type="ECO:0000256" key="5">
    <source>
        <dbReference type="ARBA" id="ARBA00022741"/>
    </source>
</evidence>
<dbReference type="SUPFAM" id="SSF56037">
    <property type="entry name" value="PheT/TilS domain"/>
    <property type="match status" value="1"/>
</dbReference>
<dbReference type="Pfam" id="PF17759">
    <property type="entry name" value="tRNA_synthFbeta"/>
    <property type="match status" value="1"/>
</dbReference>
<gene>
    <name evidence="12" type="ORF">AUJ59_00755</name>
</gene>
<keyword evidence="7" id="KW-0460">Magnesium</keyword>
<dbReference type="Gene3D" id="3.50.40.10">
    <property type="entry name" value="Phenylalanyl-trna Synthetase, Chain B, domain 3"/>
    <property type="match status" value="1"/>
</dbReference>
<dbReference type="Proteomes" id="UP000183144">
    <property type="component" value="Unassembled WGS sequence"/>
</dbReference>
<dbReference type="InterPro" id="IPR036690">
    <property type="entry name" value="Fdx_antiC-bd_sf"/>
</dbReference>
<dbReference type="PROSITE" id="PS51447">
    <property type="entry name" value="FDX_ACB"/>
    <property type="match status" value="1"/>
</dbReference>
<feature type="domain" description="FDX-ACB" evidence="10">
    <location>
        <begin position="513"/>
        <end position="597"/>
    </location>
</feature>
<dbReference type="GO" id="GO:0000287">
    <property type="term" value="F:magnesium ion binding"/>
    <property type="evidence" value="ECO:0007669"/>
    <property type="project" value="InterPro"/>
</dbReference>
<dbReference type="InterPro" id="IPR005146">
    <property type="entry name" value="B3/B4_tRNA-bd"/>
</dbReference>
<dbReference type="SUPFAM" id="SSF54991">
    <property type="entry name" value="Anticodon-binding domain of PheRS"/>
    <property type="match status" value="1"/>
</dbReference>
<dbReference type="InterPro" id="IPR041616">
    <property type="entry name" value="PheRS_beta_core"/>
</dbReference>
<accession>A0A1J4RQU5</accession>
<evidence type="ECO:0000256" key="6">
    <source>
        <dbReference type="ARBA" id="ARBA00022840"/>
    </source>
</evidence>
<evidence type="ECO:0000313" key="12">
    <source>
        <dbReference type="EMBL" id="OIN89753.1"/>
    </source>
</evidence>
<evidence type="ECO:0000256" key="7">
    <source>
        <dbReference type="ARBA" id="ARBA00022842"/>
    </source>
</evidence>
<evidence type="ECO:0000256" key="8">
    <source>
        <dbReference type="ARBA" id="ARBA00022917"/>
    </source>
</evidence>
<evidence type="ECO:0000259" key="11">
    <source>
        <dbReference type="PROSITE" id="PS51483"/>
    </source>
</evidence>
<dbReference type="PROSITE" id="PS51483">
    <property type="entry name" value="B5"/>
    <property type="match status" value="1"/>
</dbReference>
<dbReference type="Gene3D" id="3.30.930.10">
    <property type="entry name" value="Bira Bifunctional Protein, Domain 2"/>
    <property type="match status" value="1"/>
</dbReference>